<dbReference type="InterPro" id="IPR016187">
    <property type="entry name" value="CTDL_fold"/>
</dbReference>
<accession>A0ABD0WG65</accession>
<dbReference type="CDD" id="cd03590">
    <property type="entry name" value="CLECT_DC-SIGN_like"/>
    <property type="match status" value="1"/>
</dbReference>
<keyword evidence="6" id="KW-1185">Reference proteome</keyword>
<dbReference type="InterPro" id="IPR016186">
    <property type="entry name" value="C-type_lectin-like/link_sf"/>
</dbReference>
<reference evidence="5 6" key="1">
    <citation type="submission" date="2024-06" db="EMBL/GenBank/DDBJ databases">
        <authorList>
            <person name="Pan Q."/>
            <person name="Wen M."/>
            <person name="Jouanno E."/>
            <person name="Zahm M."/>
            <person name="Klopp C."/>
            <person name="Cabau C."/>
            <person name="Louis A."/>
            <person name="Berthelot C."/>
            <person name="Parey E."/>
            <person name="Roest Crollius H."/>
            <person name="Montfort J."/>
            <person name="Robinson-Rechavi M."/>
            <person name="Bouchez O."/>
            <person name="Lampietro C."/>
            <person name="Lopez Roques C."/>
            <person name="Donnadieu C."/>
            <person name="Postlethwait J."/>
            <person name="Bobe J."/>
            <person name="Verreycken H."/>
            <person name="Guiguen Y."/>
        </authorList>
    </citation>
    <scope>NUCLEOTIDE SEQUENCE [LARGE SCALE GENOMIC DNA]</scope>
    <source>
        <strain evidence="5">Up_M1</strain>
        <tissue evidence="5">Testis</tissue>
    </source>
</reference>
<dbReference type="EMBL" id="JAGEUA010000007">
    <property type="protein sequence ID" value="KAL0970111.1"/>
    <property type="molecule type" value="Genomic_DNA"/>
</dbReference>
<feature type="transmembrane region" description="Helical" evidence="3">
    <location>
        <begin position="55"/>
        <end position="79"/>
    </location>
</feature>
<evidence type="ECO:0000313" key="5">
    <source>
        <dbReference type="EMBL" id="KAL0970111.1"/>
    </source>
</evidence>
<keyword evidence="1" id="KW-0430">Lectin</keyword>
<evidence type="ECO:0000259" key="4">
    <source>
        <dbReference type="PROSITE" id="PS50041"/>
    </source>
</evidence>
<dbReference type="GO" id="GO:0030246">
    <property type="term" value="F:carbohydrate binding"/>
    <property type="evidence" value="ECO:0007669"/>
    <property type="project" value="UniProtKB-KW"/>
</dbReference>
<dbReference type="PANTHER" id="PTHR22803">
    <property type="entry name" value="MANNOSE, PHOSPHOLIPASE, LECTIN RECEPTOR RELATED"/>
    <property type="match status" value="1"/>
</dbReference>
<dbReference type="Pfam" id="PF00059">
    <property type="entry name" value="Lectin_C"/>
    <property type="match status" value="2"/>
</dbReference>
<organism evidence="5 6">
    <name type="scientific">Umbra pygmaea</name>
    <name type="common">Eastern mudminnow</name>
    <dbReference type="NCBI Taxonomy" id="75934"/>
    <lineage>
        <taxon>Eukaryota</taxon>
        <taxon>Metazoa</taxon>
        <taxon>Chordata</taxon>
        <taxon>Craniata</taxon>
        <taxon>Vertebrata</taxon>
        <taxon>Euteleostomi</taxon>
        <taxon>Actinopterygii</taxon>
        <taxon>Neopterygii</taxon>
        <taxon>Teleostei</taxon>
        <taxon>Protacanthopterygii</taxon>
        <taxon>Esociformes</taxon>
        <taxon>Umbridae</taxon>
        <taxon>Umbra</taxon>
    </lineage>
</organism>
<name>A0ABD0WG65_UMBPY</name>
<evidence type="ECO:0000256" key="3">
    <source>
        <dbReference type="SAM" id="Phobius"/>
    </source>
</evidence>
<evidence type="ECO:0000256" key="1">
    <source>
        <dbReference type="ARBA" id="ARBA00022734"/>
    </source>
</evidence>
<feature type="domain" description="C-type lectin" evidence="4">
    <location>
        <begin position="114"/>
        <end position="192"/>
    </location>
</feature>
<evidence type="ECO:0000313" key="6">
    <source>
        <dbReference type="Proteomes" id="UP001557470"/>
    </source>
</evidence>
<dbReference type="AlphaFoldDB" id="A0ABD0WG65"/>
<feature type="compositionally biased region" description="Polar residues" evidence="2">
    <location>
        <begin position="362"/>
        <end position="380"/>
    </location>
</feature>
<dbReference type="SUPFAM" id="SSF56436">
    <property type="entry name" value="C-type lectin-like"/>
    <property type="match status" value="2"/>
</dbReference>
<gene>
    <name evidence="5" type="ORF">UPYG_G00237290</name>
</gene>
<comment type="caution">
    <text evidence="5">The sequence shown here is derived from an EMBL/GenBank/DDBJ whole genome shotgun (WGS) entry which is preliminary data.</text>
</comment>
<evidence type="ECO:0000256" key="2">
    <source>
        <dbReference type="SAM" id="MobiDB-lite"/>
    </source>
</evidence>
<dbReference type="InterPro" id="IPR033989">
    <property type="entry name" value="CD209-like_CTLD"/>
</dbReference>
<feature type="domain" description="C-type lectin" evidence="4">
    <location>
        <begin position="280"/>
        <end position="412"/>
    </location>
</feature>
<proteinExistence type="predicted"/>
<dbReference type="SMART" id="SM00034">
    <property type="entry name" value="CLECT"/>
    <property type="match status" value="2"/>
</dbReference>
<sequence>MWWKVKFLRGHEEVTYSGVKTAVGQQVKDSKPFSGDSSQVVGSKVVTPELGSHRVALVMLLGVCFLLLCLAITLGALYASIFTSYQAKKASFQTCLAQQKNETVKQCDTGWQFFNRSCYYFSDDKLTWEESQYACIHDGGHLVIIESLQEQEFLRIKVGNPGYTDSPWIGMTDQETEGTWVWVDNTILNDNNKCLEAVRMSGDVIYTNVTFVNQDNVVESKVSKGHEEVTYSEVKTAAGQQVKDASIFTSYQAKKASFQTCLAQQKNETVKQCDTGWQFFNRSCYYFSDDKLTWEESQYACIHDGGHLVIIESLQEQEFLRIKVGNPGYEDSPWIGMTDQKTEGTWVWVDSTTLNDNNKYWDQNNGTVNSNTPEPTNSGGQEHCAGIGKRCSDQTPCWFDFNCGVKLKRICESRAASP</sequence>
<dbReference type="InterPro" id="IPR001304">
    <property type="entry name" value="C-type_lectin-like"/>
</dbReference>
<protein>
    <recommendedName>
        <fullName evidence="4">C-type lectin domain-containing protein</fullName>
    </recommendedName>
</protein>
<keyword evidence="3" id="KW-0812">Transmembrane</keyword>
<keyword evidence="3" id="KW-0472">Membrane</keyword>
<dbReference type="Gene3D" id="3.10.100.10">
    <property type="entry name" value="Mannose-Binding Protein A, subunit A"/>
    <property type="match status" value="2"/>
</dbReference>
<dbReference type="Proteomes" id="UP001557470">
    <property type="component" value="Unassembled WGS sequence"/>
</dbReference>
<keyword evidence="3" id="KW-1133">Transmembrane helix</keyword>
<dbReference type="InterPro" id="IPR050111">
    <property type="entry name" value="C-type_lectin/snaclec_domain"/>
</dbReference>
<dbReference type="PROSITE" id="PS50041">
    <property type="entry name" value="C_TYPE_LECTIN_2"/>
    <property type="match status" value="2"/>
</dbReference>
<feature type="region of interest" description="Disordered" evidence="2">
    <location>
        <begin position="362"/>
        <end position="382"/>
    </location>
</feature>